<name>A0A4Y7PGQ2_9AGAM</name>
<evidence type="ECO:0000259" key="12">
    <source>
        <dbReference type="PROSITE" id="PS50157"/>
    </source>
</evidence>
<feature type="domain" description="C2H2-type" evidence="12">
    <location>
        <begin position="88"/>
        <end position="115"/>
    </location>
</feature>
<keyword evidence="4" id="KW-0677">Repeat</keyword>
<proteinExistence type="inferred from homology"/>
<feature type="compositionally biased region" description="Low complexity" evidence="11">
    <location>
        <begin position="229"/>
        <end position="240"/>
    </location>
</feature>
<keyword evidence="8" id="KW-0804">Transcription</keyword>
<dbReference type="EMBL" id="ML170327">
    <property type="protein sequence ID" value="TDL14547.1"/>
    <property type="molecule type" value="Genomic_DNA"/>
</dbReference>
<dbReference type="GO" id="GO:0031519">
    <property type="term" value="C:PcG protein complex"/>
    <property type="evidence" value="ECO:0007669"/>
    <property type="project" value="TreeGrafter"/>
</dbReference>
<comment type="subcellular location">
    <subcellularLocation>
        <location evidence="1">Nucleus</location>
    </subcellularLocation>
</comment>
<evidence type="ECO:0000256" key="5">
    <source>
        <dbReference type="ARBA" id="ARBA00022771"/>
    </source>
</evidence>
<evidence type="ECO:0000256" key="11">
    <source>
        <dbReference type="SAM" id="MobiDB-lite"/>
    </source>
</evidence>
<sequence length="324" mass="35973">MQSLPALKILFPEHFGDVDTPPTSGHPSPSFGVKRARPHDEPPSPSSPHSQPDSKVGDGSEHDGDDFEHDDIDGTTKPSSDSSGDRRHCCPHCGKRFNRPSSLKIHVNTHTGVKPFACPFPGCKRQFNVSSNMRRHFRGHTQTQSSNPYHHLHFLPSAGGIFPDGAVPMPLPPDPTSPRSLYKIHNHHPHIPQIPQRANLVPQLNISIPTKTLTTPNPGRYSYHDRAEPSSTSSVSPTSSYGYNNERETSSYPPTPPWTDEPEPDHYHRYPTYSFPPPLPPMRYTHGGSTSSPPARGYRESHPHSNSYINSTRSLWNVDGVKPI</sequence>
<dbReference type="Proteomes" id="UP000294933">
    <property type="component" value="Unassembled WGS sequence"/>
</dbReference>
<dbReference type="GO" id="GO:0000785">
    <property type="term" value="C:chromatin"/>
    <property type="evidence" value="ECO:0007669"/>
    <property type="project" value="TreeGrafter"/>
</dbReference>
<feature type="domain" description="C2H2-type" evidence="12">
    <location>
        <begin position="116"/>
        <end position="145"/>
    </location>
</feature>
<dbReference type="GO" id="GO:0008270">
    <property type="term" value="F:zinc ion binding"/>
    <property type="evidence" value="ECO:0007669"/>
    <property type="project" value="UniProtKB-KW"/>
</dbReference>
<keyword evidence="6" id="KW-0862">Zinc</keyword>
<dbReference type="AlphaFoldDB" id="A0A4Y7PGQ2"/>
<dbReference type="Pfam" id="PF00096">
    <property type="entry name" value="zf-C2H2"/>
    <property type="match status" value="2"/>
</dbReference>
<evidence type="ECO:0000256" key="9">
    <source>
        <dbReference type="ARBA" id="ARBA00023242"/>
    </source>
</evidence>
<keyword evidence="14" id="KW-1185">Reference proteome</keyword>
<keyword evidence="9" id="KW-0539">Nucleus</keyword>
<dbReference type="GO" id="GO:0000981">
    <property type="term" value="F:DNA-binding transcription factor activity, RNA polymerase II-specific"/>
    <property type="evidence" value="ECO:0007669"/>
    <property type="project" value="TreeGrafter"/>
</dbReference>
<dbReference type="FunFam" id="3.30.160.60:FF:000193">
    <property type="entry name" value="Zinc finger protein 300"/>
    <property type="match status" value="1"/>
</dbReference>
<comment type="similarity">
    <text evidence="2">Belongs to the krueppel C2H2-type zinc-finger protein family.</text>
</comment>
<protein>
    <recommendedName>
        <fullName evidence="12">C2H2-type domain-containing protein</fullName>
    </recommendedName>
</protein>
<dbReference type="SMART" id="SM00355">
    <property type="entry name" value="ZnF_C2H2"/>
    <property type="match status" value="2"/>
</dbReference>
<evidence type="ECO:0000256" key="4">
    <source>
        <dbReference type="ARBA" id="ARBA00022737"/>
    </source>
</evidence>
<dbReference type="GO" id="GO:0005667">
    <property type="term" value="C:transcription regulator complex"/>
    <property type="evidence" value="ECO:0007669"/>
    <property type="project" value="TreeGrafter"/>
</dbReference>
<dbReference type="OrthoDB" id="6077919at2759"/>
<evidence type="ECO:0000256" key="8">
    <source>
        <dbReference type="ARBA" id="ARBA00023163"/>
    </source>
</evidence>
<reference evidence="13 14" key="1">
    <citation type="submission" date="2018-06" db="EMBL/GenBank/DDBJ databases">
        <title>A transcriptomic atlas of mushroom development highlights an independent origin of complex multicellularity.</title>
        <authorList>
            <consortium name="DOE Joint Genome Institute"/>
            <person name="Krizsan K."/>
            <person name="Almasi E."/>
            <person name="Merenyi Z."/>
            <person name="Sahu N."/>
            <person name="Viragh M."/>
            <person name="Koszo T."/>
            <person name="Mondo S."/>
            <person name="Kiss B."/>
            <person name="Balint B."/>
            <person name="Kues U."/>
            <person name="Barry K."/>
            <person name="Hegedus J.C."/>
            <person name="Henrissat B."/>
            <person name="Johnson J."/>
            <person name="Lipzen A."/>
            <person name="Ohm R."/>
            <person name="Nagy I."/>
            <person name="Pangilinan J."/>
            <person name="Yan J."/>
            <person name="Xiong Y."/>
            <person name="Grigoriev I.V."/>
            <person name="Hibbett D.S."/>
            <person name="Nagy L.G."/>
        </authorList>
    </citation>
    <scope>NUCLEOTIDE SEQUENCE [LARGE SCALE GENOMIC DNA]</scope>
    <source>
        <strain evidence="13 14">SZMC22713</strain>
    </source>
</reference>
<keyword evidence="5 10" id="KW-0863">Zinc-finger</keyword>
<dbReference type="Gene3D" id="3.30.160.60">
    <property type="entry name" value="Classic Zinc Finger"/>
    <property type="match status" value="2"/>
</dbReference>
<dbReference type="PANTHER" id="PTHR14003">
    <property type="entry name" value="TRANSCRIPTIONAL REPRESSOR PROTEIN YY"/>
    <property type="match status" value="1"/>
</dbReference>
<dbReference type="GO" id="GO:0000978">
    <property type="term" value="F:RNA polymerase II cis-regulatory region sequence-specific DNA binding"/>
    <property type="evidence" value="ECO:0007669"/>
    <property type="project" value="TreeGrafter"/>
</dbReference>
<dbReference type="InterPro" id="IPR036236">
    <property type="entry name" value="Znf_C2H2_sf"/>
</dbReference>
<dbReference type="InterPro" id="IPR013087">
    <property type="entry name" value="Znf_C2H2_type"/>
</dbReference>
<keyword evidence="7" id="KW-0805">Transcription regulation</keyword>
<feature type="region of interest" description="Disordered" evidence="11">
    <location>
        <begin position="14"/>
        <end position="87"/>
    </location>
</feature>
<evidence type="ECO:0000256" key="7">
    <source>
        <dbReference type="ARBA" id="ARBA00023015"/>
    </source>
</evidence>
<evidence type="ECO:0000256" key="3">
    <source>
        <dbReference type="ARBA" id="ARBA00022723"/>
    </source>
</evidence>
<evidence type="ECO:0000256" key="6">
    <source>
        <dbReference type="ARBA" id="ARBA00022833"/>
    </source>
</evidence>
<gene>
    <name evidence="13" type="ORF">BD410DRAFT_757160</name>
</gene>
<evidence type="ECO:0000313" key="13">
    <source>
        <dbReference type="EMBL" id="TDL14547.1"/>
    </source>
</evidence>
<feature type="region of interest" description="Disordered" evidence="11">
    <location>
        <begin position="209"/>
        <end position="265"/>
    </location>
</feature>
<evidence type="ECO:0000313" key="14">
    <source>
        <dbReference type="Proteomes" id="UP000294933"/>
    </source>
</evidence>
<keyword evidence="3" id="KW-0479">Metal-binding</keyword>
<dbReference type="PROSITE" id="PS00028">
    <property type="entry name" value="ZINC_FINGER_C2H2_1"/>
    <property type="match status" value="2"/>
</dbReference>
<evidence type="ECO:0000256" key="10">
    <source>
        <dbReference type="PROSITE-ProRule" id="PRU00042"/>
    </source>
</evidence>
<feature type="compositionally biased region" description="Acidic residues" evidence="11">
    <location>
        <begin position="63"/>
        <end position="73"/>
    </location>
</feature>
<dbReference type="STRING" id="50990.A0A4Y7PGQ2"/>
<organism evidence="13 14">
    <name type="scientific">Rickenella mellea</name>
    <dbReference type="NCBI Taxonomy" id="50990"/>
    <lineage>
        <taxon>Eukaryota</taxon>
        <taxon>Fungi</taxon>
        <taxon>Dikarya</taxon>
        <taxon>Basidiomycota</taxon>
        <taxon>Agaricomycotina</taxon>
        <taxon>Agaricomycetes</taxon>
        <taxon>Hymenochaetales</taxon>
        <taxon>Rickenellaceae</taxon>
        <taxon>Rickenella</taxon>
    </lineage>
</organism>
<dbReference type="VEuPathDB" id="FungiDB:BD410DRAFT_757160"/>
<dbReference type="SUPFAM" id="SSF57667">
    <property type="entry name" value="beta-beta-alpha zinc fingers"/>
    <property type="match status" value="1"/>
</dbReference>
<evidence type="ECO:0000256" key="1">
    <source>
        <dbReference type="ARBA" id="ARBA00004123"/>
    </source>
</evidence>
<accession>A0A4Y7PGQ2</accession>
<evidence type="ECO:0000256" key="2">
    <source>
        <dbReference type="ARBA" id="ARBA00006991"/>
    </source>
</evidence>
<dbReference type="PROSITE" id="PS50157">
    <property type="entry name" value="ZINC_FINGER_C2H2_2"/>
    <property type="match status" value="2"/>
</dbReference>
<dbReference type="PANTHER" id="PTHR14003:SF19">
    <property type="entry name" value="YY2 TRANSCRIPTION FACTOR"/>
    <property type="match status" value="1"/>
</dbReference>
<feature type="region of interest" description="Disordered" evidence="11">
    <location>
        <begin position="277"/>
        <end position="306"/>
    </location>
</feature>